<keyword evidence="3" id="KW-1185">Reference proteome</keyword>
<dbReference type="Pfam" id="PF20209">
    <property type="entry name" value="DUF6570"/>
    <property type="match status" value="1"/>
</dbReference>
<dbReference type="OrthoDB" id="3221862at2759"/>
<evidence type="ECO:0000259" key="1">
    <source>
        <dbReference type="Pfam" id="PF20209"/>
    </source>
</evidence>
<feature type="non-terminal residue" evidence="2">
    <location>
        <position position="1"/>
    </location>
</feature>
<dbReference type="InterPro" id="IPR046700">
    <property type="entry name" value="DUF6570"/>
</dbReference>
<dbReference type="STRING" id="1314785.A0A165EA68"/>
<dbReference type="GeneID" id="63820290"/>
<dbReference type="EMBL" id="KV427624">
    <property type="protein sequence ID" value="KZT06573.1"/>
    <property type="molecule type" value="Genomic_DNA"/>
</dbReference>
<dbReference type="InParanoid" id="A0A165EA68"/>
<gene>
    <name evidence="2" type="ORF">LAESUDRAFT_619852</name>
</gene>
<organism evidence="2 3">
    <name type="scientific">Laetiporus sulphureus 93-53</name>
    <dbReference type="NCBI Taxonomy" id="1314785"/>
    <lineage>
        <taxon>Eukaryota</taxon>
        <taxon>Fungi</taxon>
        <taxon>Dikarya</taxon>
        <taxon>Basidiomycota</taxon>
        <taxon>Agaricomycotina</taxon>
        <taxon>Agaricomycetes</taxon>
        <taxon>Polyporales</taxon>
        <taxon>Laetiporus</taxon>
    </lineage>
</organism>
<accession>A0A165EA68</accession>
<dbReference type="Proteomes" id="UP000076871">
    <property type="component" value="Unassembled WGS sequence"/>
</dbReference>
<reference evidence="2 3" key="1">
    <citation type="journal article" date="2016" name="Mol. Biol. Evol.">
        <title>Comparative Genomics of Early-Diverging Mushroom-Forming Fungi Provides Insights into the Origins of Lignocellulose Decay Capabilities.</title>
        <authorList>
            <person name="Nagy L.G."/>
            <person name="Riley R."/>
            <person name="Tritt A."/>
            <person name="Adam C."/>
            <person name="Daum C."/>
            <person name="Floudas D."/>
            <person name="Sun H."/>
            <person name="Yadav J.S."/>
            <person name="Pangilinan J."/>
            <person name="Larsson K.H."/>
            <person name="Matsuura K."/>
            <person name="Barry K."/>
            <person name="Labutti K."/>
            <person name="Kuo R."/>
            <person name="Ohm R.A."/>
            <person name="Bhattacharya S.S."/>
            <person name="Shirouzu T."/>
            <person name="Yoshinaga Y."/>
            <person name="Martin F.M."/>
            <person name="Grigoriev I.V."/>
            <person name="Hibbett D.S."/>
        </authorList>
    </citation>
    <scope>NUCLEOTIDE SEQUENCE [LARGE SCALE GENOMIC DNA]</scope>
    <source>
        <strain evidence="2 3">93-53</strain>
    </source>
</reference>
<evidence type="ECO:0000313" key="3">
    <source>
        <dbReference type="Proteomes" id="UP000076871"/>
    </source>
</evidence>
<feature type="non-terminal residue" evidence="2">
    <location>
        <position position="110"/>
    </location>
</feature>
<sequence>LDEVLTFIYISPCKPTDKEFARTQFLVRRNKVVEVLEWLKLNHEDYVDLNISYDNLNSYSENVPPVIIDYHDGHMNKAPEATAINDLEMDEGTIDGPCSFTVHGLTGDVY</sequence>
<feature type="domain" description="DUF6570" evidence="1">
    <location>
        <begin position="1"/>
        <end position="57"/>
    </location>
</feature>
<dbReference type="AlphaFoldDB" id="A0A165EA68"/>
<name>A0A165EA68_9APHY</name>
<dbReference type="RefSeq" id="XP_040764313.1">
    <property type="nucleotide sequence ID" value="XM_040903259.1"/>
</dbReference>
<proteinExistence type="predicted"/>
<evidence type="ECO:0000313" key="2">
    <source>
        <dbReference type="EMBL" id="KZT06573.1"/>
    </source>
</evidence>
<protein>
    <recommendedName>
        <fullName evidence="1">DUF6570 domain-containing protein</fullName>
    </recommendedName>
</protein>